<dbReference type="Gene3D" id="3.30.1200.10">
    <property type="entry name" value="YggU-like"/>
    <property type="match status" value="1"/>
</dbReference>
<sequence length="73" mass="8212">MRLTVRVVPNAKRERLLEEEGRVKIYLNAPPVEGAANEALIAFLAEHYQVKRNAVRIISGEKSRTKAVEIKGI</sequence>
<dbReference type="HAMAP" id="MF_00634">
    <property type="entry name" value="UPF0235"/>
    <property type="match status" value="1"/>
</dbReference>
<dbReference type="SMART" id="SM01152">
    <property type="entry name" value="DUF167"/>
    <property type="match status" value="1"/>
</dbReference>
<reference evidence="3 4" key="1">
    <citation type="journal article" date="2016" name="Nat. Commun.">
        <title>Thousands of microbial genomes shed light on interconnected biogeochemical processes in an aquifer system.</title>
        <authorList>
            <person name="Anantharaman K."/>
            <person name="Brown C.T."/>
            <person name="Hug L.A."/>
            <person name="Sharon I."/>
            <person name="Castelle C.J."/>
            <person name="Probst A.J."/>
            <person name="Thomas B.C."/>
            <person name="Singh A."/>
            <person name="Wilkins M.J."/>
            <person name="Karaoz U."/>
            <person name="Brodie E.L."/>
            <person name="Williams K.H."/>
            <person name="Hubbard S.S."/>
            <person name="Banfield J.F."/>
        </authorList>
    </citation>
    <scope>NUCLEOTIDE SEQUENCE [LARGE SCALE GENOMIC DNA]</scope>
</reference>
<dbReference type="SUPFAM" id="SSF69786">
    <property type="entry name" value="YggU-like"/>
    <property type="match status" value="1"/>
</dbReference>
<evidence type="ECO:0000256" key="2">
    <source>
        <dbReference type="HAMAP-Rule" id="MF_00634"/>
    </source>
</evidence>
<comment type="similarity">
    <text evidence="1 2">Belongs to the UPF0235 family.</text>
</comment>
<evidence type="ECO:0000256" key="1">
    <source>
        <dbReference type="ARBA" id="ARBA00010364"/>
    </source>
</evidence>
<dbReference type="PANTHER" id="PTHR13420:SF7">
    <property type="entry name" value="UPF0235 PROTEIN C15ORF40"/>
    <property type="match status" value="1"/>
</dbReference>
<proteinExistence type="inferred from homology"/>
<comment type="caution">
    <text evidence="3">The sequence shown here is derived from an EMBL/GenBank/DDBJ whole genome shotgun (WGS) entry which is preliminary data.</text>
</comment>
<dbReference type="InterPro" id="IPR003746">
    <property type="entry name" value="DUF167"/>
</dbReference>
<dbReference type="Proteomes" id="UP000178602">
    <property type="component" value="Unassembled WGS sequence"/>
</dbReference>
<evidence type="ECO:0000313" key="3">
    <source>
        <dbReference type="EMBL" id="OGC28589.1"/>
    </source>
</evidence>
<dbReference type="EMBL" id="MEUG01000001">
    <property type="protein sequence ID" value="OGC28589.1"/>
    <property type="molecule type" value="Genomic_DNA"/>
</dbReference>
<name>A0A1F4T7W3_UNCSA</name>
<organism evidence="3 4">
    <name type="scientific">candidate division WOR-1 bacterium RIFOXYC12_FULL_54_18</name>
    <dbReference type="NCBI Taxonomy" id="1802584"/>
    <lineage>
        <taxon>Bacteria</taxon>
        <taxon>Bacillati</taxon>
        <taxon>Saganbacteria</taxon>
    </lineage>
</organism>
<dbReference type="PANTHER" id="PTHR13420">
    <property type="entry name" value="UPF0235 PROTEIN C15ORF40"/>
    <property type="match status" value="1"/>
</dbReference>
<accession>A0A1F4T7W3</accession>
<dbReference type="AlphaFoldDB" id="A0A1F4T7W3"/>
<dbReference type="GO" id="GO:0005737">
    <property type="term" value="C:cytoplasm"/>
    <property type="evidence" value="ECO:0007669"/>
    <property type="project" value="TreeGrafter"/>
</dbReference>
<gene>
    <name evidence="3" type="ORF">A3K49_06495</name>
</gene>
<protein>
    <recommendedName>
        <fullName evidence="2">UPF0235 protein A3K49_06495</fullName>
    </recommendedName>
</protein>
<evidence type="ECO:0000313" key="4">
    <source>
        <dbReference type="Proteomes" id="UP000178602"/>
    </source>
</evidence>
<dbReference type="Pfam" id="PF02594">
    <property type="entry name" value="DUF167"/>
    <property type="match status" value="1"/>
</dbReference>
<dbReference type="InterPro" id="IPR036591">
    <property type="entry name" value="YggU-like_sf"/>
</dbReference>
<dbReference type="NCBIfam" id="TIGR00251">
    <property type="entry name" value="DUF167 family protein"/>
    <property type="match status" value="1"/>
</dbReference>